<feature type="transmembrane region" description="Helical" evidence="1">
    <location>
        <begin position="6"/>
        <end position="27"/>
    </location>
</feature>
<sequence>MNRELYIVLYLGLGLMALWVFFLVRFLRLRSKGLIVQGVIVRHESRKFTLRGMTVLDPLVIVRFTSPQAGEMECQIQAATHLPRFQVGQSLWVSHDPEKPEQLGRSIDQLLMPPFICGFFGTMMLLVYVVKALGF</sequence>
<evidence type="ECO:0000256" key="1">
    <source>
        <dbReference type="SAM" id="Phobius"/>
    </source>
</evidence>
<comment type="caution">
    <text evidence="2">The sequence shown here is derived from an EMBL/GenBank/DDBJ whole genome shotgun (WGS) entry which is preliminary data.</text>
</comment>
<dbReference type="RefSeq" id="WP_044199834.1">
    <property type="nucleotide sequence ID" value="NZ_JMCB01000034.1"/>
</dbReference>
<evidence type="ECO:0008006" key="4">
    <source>
        <dbReference type="Google" id="ProtNLM"/>
    </source>
</evidence>
<accession>A0A085VTY2</accession>
<evidence type="ECO:0000313" key="3">
    <source>
        <dbReference type="Proteomes" id="UP000028725"/>
    </source>
</evidence>
<dbReference type="EMBL" id="JMCB01000034">
    <property type="protein sequence ID" value="KFE58895.1"/>
    <property type="molecule type" value="Genomic_DNA"/>
</dbReference>
<gene>
    <name evidence="2" type="ORF">DB31_6192</name>
</gene>
<keyword evidence="1" id="KW-0472">Membrane</keyword>
<keyword evidence="1" id="KW-1133">Transmembrane helix</keyword>
<dbReference type="AlphaFoldDB" id="A0A085VTY2"/>
<dbReference type="Proteomes" id="UP000028725">
    <property type="component" value="Unassembled WGS sequence"/>
</dbReference>
<protein>
    <recommendedName>
        <fullName evidence="4">DUF3592 domain-containing protein</fullName>
    </recommendedName>
</protein>
<keyword evidence="3" id="KW-1185">Reference proteome</keyword>
<evidence type="ECO:0000313" key="2">
    <source>
        <dbReference type="EMBL" id="KFE58895.1"/>
    </source>
</evidence>
<feature type="transmembrane region" description="Helical" evidence="1">
    <location>
        <begin position="110"/>
        <end position="130"/>
    </location>
</feature>
<reference evidence="2 3" key="1">
    <citation type="submission" date="2014-04" db="EMBL/GenBank/DDBJ databases">
        <title>Genome assembly of Hyalangium minutum DSM 14724.</title>
        <authorList>
            <person name="Sharma G."/>
            <person name="Subramanian S."/>
        </authorList>
    </citation>
    <scope>NUCLEOTIDE SEQUENCE [LARGE SCALE GENOMIC DNA]</scope>
    <source>
        <strain evidence="2 3">DSM 14724</strain>
    </source>
</reference>
<organism evidence="2 3">
    <name type="scientific">Hyalangium minutum</name>
    <dbReference type="NCBI Taxonomy" id="394096"/>
    <lineage>
        <taxon>Bacteria</taxon>
        <taxon>Pseudomonadati</taxon>
        <taxon>Myxococcota</taxon>
        <taxon>Myxococcia</taxon>
        <taxon>Myxococcales</taxon>
        <taxon>Cystobacterineae</taxon>
        <taxon>Archangiaceae</taxon>
        <taxon>Hyalangium</taxon>
    </lineage>
</organism>
<proteinExistence type="predicted"/>
<name>A0A085VTY2_9BACT</name>
<keyword evidence="1" id="KW-0812">Transmembrane</keyword>